<proteinExistence type="predicted"/>
<organism evidence="1">
    <name type="scientific">Brugia malayi</name>
    <name type="common">Filarial nematode worm</name>
    <dbReference type="NCBI Taxonomy" id="6279"/>
    <lineage>
        <taxon>Eukaryota</taxon>
        <taxon>Metazoa</taxon>
        <taxon>Ecdysozoa</taxon>
        <taxon>Nematoda</taxon>
        <taxon>Chromadorea</taxon>
        <taxon>Rhabditida</taxon>
        <taxon>Spirurina</taxon>
        <taxon>Spiruromorpha</taxon>
        <taxon>Filarioidea</taxon>
        <taxon>Onchocercidae</taxon>
        <taxon>Brugia</taxon>
    </lineage>
</organism>
<reference evidence="1 3" key="1">
    <citation type="journal article" date="2007" name="Science">
        <title>Draft genome of the filarial nematode parasite Brugia malayi.</title>
        <authorList>
            <person name="Ghedin E."/>
            <person name="Wang S."/>
            <person name="Spiro D."/>
            <person name="Caler E."/>
            <person name="Zhao Q."/>
            <person name="Crabtree J."/>
            <person name="Allen J.E."/>
            <person name="Delcher A.L."/>
            <person name="Guiliano D.B."/>
            <person name="Miranda-Saavedra D."/>
            <person name="Angiuoli S.V."/>
            <person name="Creasy T."/>
            <person name="Amedeo P."/>
            <person name="Haas B."/>
            <person name="El-Sayed N.M."/>
            <person name="Wortman J.R."/>
            <person name="Feldblyum T."/>
            <person name="Tallon L."/>
            <person name="Schatz M."/>
            <person name="Shumway M."/>
            <person name="Koo H."/>
            <person name="Salzberg S.L."/>
            <person name="Schobel S."/>
            <person name="Pertea M."/>
            <person name="Pop M."/>
            <person name="White O."/>
            <person name="Barton G.J."/>
            <person name="Carlow C.K."/>
            <person name="Crawford M.J."/>
            <person name="Daub J."/>
            <person name="Dimmic M.W."/>
            <person name="Estes C.F."/>
            <person name="Foster J.M."/>
            <person name="Ganatra M."/>
            <person name="Gregory W.F."/>
            <person name="Johnson N.M."/>
            <person name="Jin J."/>
            <person name="Komuniecki R."/>
            <person name="Korf I."/>
            <person name="Kumar S."/>
            <person name="Laney S."/>
            <person name="Li B.W."/>
            <person name="Li W."/>
            <person name="Lindblom T.H."/>
            <person name="Lustigman S."/>
            <person name="Ma D."/>
            <person name="Maina C.V."/>
            <person name="Martin D.M."/>
            <person name="McCarter J.P."/>
            <person name="McReynolds L."/>
            <person name="Mitreva M."/>
            <person name="Nutman T.B."/>
            <person name="Parkinson J."/>
            <person name="Peregrin-Alvarez J.M."/>
            <person name="Poole C."/>
            <person name="Ren Q."/>
            <person name="Saunders L."/>
            <person name="Sluder A.E."/>
            <person name="Smith K."/>
            <person name="Stanke M."/>
            <person name="Unnasch T.R."/>
            <person name="Ware J."/>
            <person name="Wei A.D."/>
            <person name="Weil G."/>
            <person name="Williams D.J."/>
            <person name="Zhang Y."/>
            <person name="Williams S.A."/>
            <person name="Fraser-Liggett C."/>
            <person name="Slatko B."/>
            <person name="Blaxter M.L."/>
            <person name="Scott A.L."/>
        </authorList>
    </citation>
    <scope>NUCLEOTIDE SEQUENCE</scope>
    <source>
        <strain evidence="1 3">FR3</strain>
    </source>
</reference>
<accession>A0A4E9FAD4</accession>
<dbReference type="GeneID" id="66057780"/>
<reference evidence="1" key="2">
    <citation type="submission" date="2012-12" db="EMBL/GenBank/DDBJ databases">
        <authorList>
            <person name="Gao Y.W."/>
            <person name="Fan S.T."/>
            <person name="Sun H.T."/>
            <person name="Wang Z."/>
            <person name="Gao X.L."/>
            <person name="Li Y.G."/>
            <person name="Wang T.C."/>
            <person name="Zhang K."/>
            <person name="Xu W.W."/>
            <person name="Yu Z.J."/>
            <person name="Xia X.Z."/>
        </authorList>
    </citation>
    <scope>NUCLEOTIDE SEQUENCE</scope>
    <source>
        <strain evidence="1">FR3</strain>
    </source>
</reference>
<dbReference type="AlphaFoldDB" id="A0A0J9XYZ3"/>
<evidence type="ECO:0000313" key="3">
    <source>
        <dbReference type="Proteomes" id="UP000006672"/>
    </source>
</evidence>
<dbReference type="RefSeq" id="XP_042934553.1">
    <property type="nucleotide sequence ID" value="XM_043078619.1"/>
</dbReference>
<dbReference type="KEGG" id="bmy:BM_BM13137"/>
<protein>
    <submittedName>
        <fullName evidence="1 4">Bm13137</fullName>
    </submittedName>
</protein>
<name>A0A0J9XYZ3_BRUMA</name>
<evidence type="ECO:0000313" key="2">
    <source>
        <dbReference type="EMBL" id="VIO93825.1"/>
    </source>
</evidence>
<dbReference type="WBParaSite" id="Bm13137.1">
    <property type="protein sequence ID" value="Bm13137.1"/>
    <property type="gene ID" value="WBGene00233398"/>
</dbReference>
<dbReference type="Proteomes" id="UP000006672">
    <property type="component" value="Unassembled WGS sequence"/>
</dbReference>
<reference evidence="4" key="4">
    <citation type="submission" date="2019-12" db="UniProtKB">
        <authorList>
            <consortium name="WormBaseParasite"/>
        </authorList>
    </citation>
    <scope>IDENTIFICATION</scope>
</reference>
<evidence type="ECO:0000313" key="1">
    <source>
        <dbReference type="EMBL" id="CDP98056.1"/>
    </source>
</evidence>
<dbReference type="CTD" id="66057780"/>
<dbReference type="WormBase" id="Bm13137">
    <property type="protein sequence ID" value="BM36000"/>
    <property type="gene ID" value="WBGene00233398"/>
</dbReference>
<reference evidence="2" key="3">
    <citation type="submission" date="2019-04" db="EMBL/GenBank/DDBJ databases">
        <authorList>
            <person name="Howe K."/>
            <person name="Paulini M."/>
            <person name="Williams G."/>
        </authorList>
    </citation>
    <scope>NUCLEOTIDE SEQUENCE [LARGE SCALE GENOMIC DNA]</scope>
    <source>
        <strain evidence="2">FR3</strain>
    </source>
</reference>
<accession>A0A0J9XYZ3</accession>
<evidence type="ECO:0000313" key="5">
    <source>
        <dbReference type="WormBase" id="Bm13137"/>
    </source>
</evidence>
<keyword evidence="3" id="KW-1185">Reference proteome</keyword>
<dbReference type="EMBL" id="CAAKNF010000193">
    <property type="protein sequence ID" value="VIO93825.1"/>
    <property type="molecule type" value="Genomic_DNA"/>
</dbReference>
<dbReference type="EMBL" id="LN856992">
    <property type="protein sequence ID" value="CDP98056.1"/>
    <property type="molecule type" value="Genomic_DNA"/>
</dbReference>
<gene>
    <name evidence="1 4 5" type="ORF">Bm13137</name>
    <name evidence="2" type="ORF">BM_BM13137</name>
    <name evidence="1" type="ORF">BM_Bm13137</name>
</gene>
<evidence type="ECO:0000313" key="4">
    <source>
        <dbReference type="WBParaSite" id="Bm13137.1"/>
    </source>
</evidence>
<sequence length="41" mass="4438">MALARASRAALASLARNVKSTTRDVAVKLEIKLEGERLKIS</sequence>